<sequence>MNKDWPIIEAVNHIKKKTSSRFEETVSISIVLHDSFKANHNMVYTSKLLGSYQPSQLAVVHIQPEPSLTQRHKHAVLNINVARKAGIYVVENRYFQPRDIITRKLQVLLIPNSLKTTLNYSGLEPTKIIVAKDSIKSSLGLINRKASFHASKTGSINVSIGKLSFPFFILSENITRIVREVLKLKPTNVSTNSYLKKVVLSSTMNEGMRICLCLCSLKHL</sequence>
<evidence type="ECO:0000313" key="9">
    <source>
        <dbReference type="Proteomes" id="UP000222818"/>
    </source>
</evidence>
<evidence type="ECO:0000256" key="2">
    <source>
        <dbReference type="ARBA" id="ARBA00022491"/>
    </source>
</evidence>
<evidence type="ECO:0000256" key="3">
    <source>
        <dbReference type="ARBA" id="ARBA00022845"/>
    </source>
</evidence>
<dbReference type="Pfam" id="PF00687">
    <property type="entry name" value="Ribosomal_L1"/>
    <property type="match status" value="1"/>
</dbReference>
<dbReference type="SUPFAM" id="SSF56808">
    <property type="entry name" value="Ribosomal protein L1"/>
    <property type="match status" value="1"/>
</dbReference>
<keyword evidence="5" id="KW-0687">Ribonucleoprotein</keyword>
<comment type="caution">
    <text evidence="8">The sequence shown here is derived from an EMBL/GenBank/DDBJ whole genome shotgun (WGS) entry which is preliminary data.</text>
</comment>
<dbReference type="PANTHER" id="PTHR36427">
    <property type="entry name" value="54S RIBOSOMAL PROTEIN L1, MITOCHONDRIAL"/>
    <property type="match status" value="1"/>
</dbReference>
<dbReference type="GO" id="GO:0005840">
    <property type="term" value="C:ribosome"/>
    <property type="evidence" value="ECO:0007669"/>
    <property type="project" value="UniProtKB-KW"/>
</dbReference>
<proteinExistence type="inferred from homology"/>
<dbReference type="PANTHER" id="PTHR36427:SF3">
    <property type="entry name" value="LARGE RIBOSOMAL SUBUNIT PROTEIN UL1M"/>
    <property type="match status" value="1"/>
</dbReference>
<dbReference type="Gene3D" id="3.30.190.20">
    <property type="match status" value="1"/>
</dbReference>
<dbReference type="Gene3D" id="3.40.50.790">
    <property type="match status" value="1"/>
</dbReference>
<keyword evidence="3" id="KW-0810">Translation regulation</keyword>
<keyword evidence="4 8" id="KW-0689">Ribosomal protein</keyword>
<dbReference type="InterPro" id="IPR023674">
    <property type="entry name" value="Ribosomal_uL1-like"/>
</dbReference>
<dbReference type="RefSeq" id="WP_099336934.1">
    <property type="nucleotide sequence ID" value="NZ_MKGN01000019.1"/>
</dbReference>
<dbReference type="Proteomes" id="UP000222818">
    <property type="component" value="Unassembled WGS sequence"/>
</dbReference>
<evidence type="ECO:0000256" key="5">
    <source>
        <dbReference type="ARBA" id="ARBA00023274"/>
    </source>
</evidence>
<dbReference type="InterPro" id="IPR016095">
    <property type="entry name" value="Ribosomal_uL1_3-a/b-sand"/>
</dbReference>
<comment type="similarity">
    <text evidence="1">Belongs to the universal ribosomal protein uL1 family.</text>
</comment>
<protein>
    <recommendedName>
        <fullName evidence="6">Large ribosomal subunit protein uL1</fullName>
    </recommendedName>
    <alternativeName>
        <fullName evidence="7">50S ribosomal protein L1</fullName>
    </alternativeName>
</protein>
<dbReference type="EMBL" id="MKGN01000019">
    <property type="protein sequence ID" value="PHN16225.1"/>
    <property type="molecule type" value="Genomic_DNA"/>
</dbReference>
<dbReference type="GO" id="GO:1990904">
    <property type="term" value="C:ribonucleoprotein complex"/>
    <property type="evidence" value="ECO:0007669"/>
    <property type="project" value="UniProtKB-KW"/>
</dbReference>
<accession>A0A2G0V6X6</accession>
<evidence type="ECO:0000256" key="1">
    <source>
        <dbReference type="ARBA" id="ARBA00010531"/>
    </source>
</evidence>
<organism evidence="8 9">
    <name type="scientific">Candidatus Tremblayella phenacoccinincola</name>
    <dbReference type="NCBI Taxonomy" id="1010676"/>
    <lineage>
        <taxon>Bacteria</taxon>
        <taxon>Pseudomonadati</taxon>
        <taxon>Pseudomonadota</taxon>
        <taxon>Betaproteobacteria</taxon>
        <taxon>Candidatus Tremblayella</taxon>
    </lineage>
</organism>
<evidence type="ECO:0000256" key="7">
    <source>
        <dbReference type="ARBA" id="ARBA00035452"/>
    </source>
</evidence>
<evidence type="ECO:0000256" key="6">
    <source>
        <dbReference type="ARBA" id="ARBA00035241"/>
    </source>
</evidence>
<dbReference type="GO" id="GO:0006417">
    <property type="term" value="P:regulation of translation"/>
    <property type="evidence" value="ECO:0007669"/>
    <property type="project" value="UniProtKB-KW"/>
</dbReference>
<gene>
    <name evidence="8" type="primary">rplA</name>
    <name evidence="8" type="ORF">TPPER_00218</name>
</gene>
<keyword evidence="9" id="KW-1185">Reference proteome</keyword>
<reference evidence="8 9" key="1">
    <citation type="journal article" date="2017" name="ISME J.">
        <title>Tremblaya phenacola PPER: an evolutionary beta-gammaproteobacterium collage.</title>
        <authorList>
            <person name="Gil R."/>
            <person name="Vargas-Chavez C."/>
            <person name="Lopez-Madrigal S."/>
            <person name="Santos-Garcia D."/>
            <person name="Latorre A."/>
            <person name="Moya A."/>
        </authorList>
    </citation>
    <scope>NUCLEOTIDE SEQUENCE [LARGE SCALE GENOMIC DNA]</scope>
    <source>
        <strain evidence="8 9">PPER</strain>
    </source>
</reference>
<dbReference type="InterPro" id="IPR028364">
    <property type="entry name" value="Ribosomal_uL1/biogenesis"/>
</dbReference>
<keyword evidence="2" id="KW-0678">Repressor</keyword>
<dbReference type="AlphaFoldDB" id="A0A2G0V6X6"/>
<dbReference type="OrthoDB" id="9803740at2"/>
<evidence type="ECO:0000256" key="4">
    <source>
        <dbReference type="ARBA" id="ARBA00022980"/>
    </source>
</evidence>
<name>A0A2G0V6X6_9PROT</name>
<evidence type="ECO:0000313" key="8">
    <source>
        <dbReference type="EMBL" id="PHN16225.1"/>
    </source>
</evidence>